<dbReference type="RefSeq" id="WP_038682362.1">
    <property type="nucleotide sequence ID" value="NZ_BJMC01000023.1"/>
</dbReference>
<dbReference type="OrthoDB" id="3784352at2"/>
<dbReference type="GeneID" id="96612113"/>
<name>A0A0A1DPE9_NOCSI</name>
<protein>
    <submittedName>
        <fullName evidence="1">Uncharacterized protein</fullName>
    </submittedName>
</protein>
<evidence type="ECO:0000313" key="2">
    <source>
        <dbReference type="Proteomes" id="UP000030300"/>
    </source>
</evidence>
<keyword evidence="2" id="KW-1185">Reference proteome</keyword>
<evidence type="ECO:0000313" key="1">
    <source>
        <dbReference type="EMBL" id="AIY19296.1"/>
    </source>
</evidence>
<dbReference type="STRING" id="2045.KR76_25540"/>
<dbReference type="HOGENOM" id="CLU_2480248_0_0_11"/>
<organism evidence="1 2">
    <name type="scientific">Nocardioides simplex</name>
    <name type="common">Arthrobacter simplex</name>
    <dbReference type="NCBI Taxonomy" id="2045"/>
    <lineage>
        <taxon>Bacteria</taxon>
        <taxon>Bacillati</taxon>
        <taxon>Actinomycetota</taxon>
        <taxon>Actinomycetes</taxon>
        <taxon>Propionibacteriales</taxon>
        <taxon>Nocardioidaceae</taxon>
        <taxon>Pimelobacter</taxon>
    </lineage>
</organism>
<gene>
    <name evidence="1" type="ORF">KR76_25540</name>
</gene>
<dbReference type="AlphaFoldDB" id="A0A0A1DPE9"/>
<reference evidence="1 2" key="1">
    <citation type="journal article" date="2015" name="Genome Announc.">
        <title>Complete Genome Sequence of Steroid-Transforming Nocardioides simplex VKM Ac-2033D.</title>
        <authorList>
            <person name="Shtratnikova V.Y."/>
            <person name="Schelkunov M.I."/>
            <person name="Pekov Y.A."/>
            <person name="Fokina V.V."/>
            <person name="Logacheva M.D."/>
            <person name="Sokolov S.L."/>
            <person name="Bragin E.Y."/>
            <person name="Ashapkin V.V."/>
            <person name="Donova M.V."/>
        </authorList>
    </citation>
    <scope>NUCLEOTIDE SEQUENCE [LARGE SCALE GENOMIC DNA]</scope>
    <source>
        <strain evidence="1 2">VKM Ac-2033D</strain>
    </source>
</reference>
<dbReference type="Proteomes" id="UP000030300">
    <property type="component" value="Chromosome"/>
</dbReference>
<sequence>MSRKPPAPPSERSAWHVVAPFARYDRSTEYTMLVPTSTIHAKEMGTLTTACGQRSDSWFKFWAEDFPMPGAEPCRDCWHVVRSTPRR</sequence>
<dbReference type="KEGG" id="psim:KR76_25540"/>
<proteinExistence type="predicted"/>
<accession>A0A0A1DPE9</accession>
<dbReference type="EMBL" id="CP009896">
    <property type="protein sequence ID" value="AIY19296.1"/>
    <property type="molecule type" value="Genomic_DNA"/>
</dbReference>